<evidence type="ECO:0000313" key="2">
    <source>
        <dbReference type="EMBL" id="KAG8190532.1"/>
    </source>
</evidence>
<organism evidence="2 3">
    <name type="scientific">Oedothorax gibbosus</name>
    <dbReference type="NCBI Taxonomy" id="931172"/>
    <lineage>
        <taxon>Eukaryota</taxon>
        <taxon>Metazoa</taxon>
        <taxon>Ecdysozoa</taxon>
        <taxon>Arthropoda</taxon>
        <taxon>Chelicerata</taxon>
        <taxon>Arachnida</taxon>
        <taxon>Araneae</taxon>
        <taxon>Araneomorphae</taxon>
        <taxon>Entelegynae</taxon>
        <taxon>Araneoidea</taxon>
        <taxon>Linyphiidae</taxon>
        <taxon>Erigoninae</taxon>
        <taxon>Oedothorax</taxon>
    </lineage>
</organism>
<feature type="compositionally biased region" description="Polar residues" evidence="1">
    <location>
        <begin position="9"/>
        <end position="27"/>
    </location>
</feature>
<reference evidence="2 3" key="1">
    <citation type="journal article" date="2022" name="Nat. Ecol. Evol.">
        <title>A masculinizing supergene underlies an exaggerated male reproductive morph in a spider.</title>
        <authorList>
            <person name="Hendrickx F."/>
            <person name="De Corte Z."/>
            <person name="Sonet G."/>
            <person name="Van Belleghem S.M."/>
            <person name="Kostlbacher S."/>
            <person name="Vangestel C."/>
        </authorList>
    </citation>
    <scope>NUCLEOTIDE SEQUENCE [LARGE SCALE GENOMIC DNA]</scope>
    <source>
        <strain evidence="2">W744_W776</strain>
    </source>
</reference>
<gene>
    <name evidence="2" type="ORF">JTE90_004107</name>
</gene>
<feature type="compositionally biased region" description="Polar residues" evidence="1">
    <location>
        <begin position="78"/>
        <end position="88"/>
    </location>
</feature>
<comment type="caution">
    <text evidence="2">The sequence shown here is derived from an EMBL/GenBank/DDBJ whole genome shotgun (WGS) entry which is preliminary data.</text>
</comment>
<dbReference type="EMBL" id="JAFNEN010000181">
    <property type="protein sequence ID" value="KAG8190532.1"/>
    <property type="molecule type" value="Genomic_DNA"/>
</dbReference>
<dbReference type="AlphaFoldDB" id="A0AAV6V360"/>
<protein>
    <submittedName>
        <fullName evidence="2">Uncharacterized protein</fullName>
    </submittedName>
</protein>
<keyword evidence="3" id="KW-1185">Reference proteome</keyword>
<accession>A0AAV6V360</accession>
<feature type="region of interest" description="Disordered" evidence="1">
    <location>
        <begin position="1"/>
        <end position="41"/>
    </location>
</feature>
<sequence>MVVLEEQSEINQGKDINNERTLASAQDSPEEVLAVQENEQSGEHFISNSTIVKINDFPTDKMCSNSKISSEELESADNDSVQSSTPSSDKCLDIEKRDDTYHGCSESDSQNSVCLDIQSLAYLDDEVSDIESDSVRSPLPTEVECGTEAGRFSNMLWGSNKRALVRGHLSKCVPAQRPSAFPFVVHRLFGVCNIRRCRLPNTLL</sequence>
<name>A0AAV6V360_9ARAC</name>
<proteinExistence type="predicted"/>
<evidence type="ECO:0000313" key="3">
    <source>
        <dbReference type="Proteomes" id="UP000827092"/>
    </source>
</evidence>
<feature type="region of interest" description="Disordered" evidence="1">
    <location>
        <begin position="68"/>
        <end position="92"/>
    </location>
</feature>
<dbReference type="Proteomes" id="UP000827092">
    <property type="component" value="Unassembled WGS sequence"/>
</dbReference>
<evidence type="ECO:0000256" key="1">
    <source>
        <dbReference type="SAM" id="MobiDB-lite"/>
    </source>
</evidence>